<dbReference type="InterPro" id="IPR008942">
    <property type="entry name" value="ENTH_VHS"/>
</dbReference>
<reference evidence="8 9" key="1">
    <citation type="submission" date="2013-07" db="EMBL/GenBank/DDBJ databases">
        <authorList>
            <person name="Stoco P.H."/>
            <person name="Wagner G."/>
            <person name="Gerber A."/>
            <person name="Zaha A."/>
            <person name="Thompson C."/>
            <person name="Bartholomeu D.C."/>
            <person name="Luckemeyer D.D."/>
            <person name="Bahia D."/>
            <person name="Loreto E."/>
            <person name="Prestes E.B."/>
            <person name="Lima F.M."/>
            <person name="Rodrigues-Luiz G."/>
            <person name="Vallejo G.A."/>
            <person name="Filho J.F."/>
            <person name="Monteiro K.M."/>
            <person name="Tyler K.M."/>
            <person name="de Almeida L.G."/>
            <person name="Ortiz M.F."/>
            <person name="Siervo M.A."/>
            <person name="de Moraes M.H."/>
            <person name="Cunha O.L."/>
            <person name="Mendonca-Neto R."/>
            <person name="Silva R."/>
            <person name="Teixeira S.M."/>
            <person name="Murta S.M."/>
            <person name="Sincero T.C."/>
            <person name="Mendes T.A."/>
            <person name="Urmenyi T.P."/>
            <person name="Silva V.G."/>
            <person name="da Rocha W.D."/>
            <person name="Andersson B."/>
            <person name="Romanha A.J."/>
            <person name="Steindel M."/>
            <person name="de Vasconcelos A.T."/>
            <person name="Grisard E.C."/>
        </authorList>
    </citation>
    <scope>NUCLEOTIDE SEQUENCE [LARGE SCALE GENOMIC DNA]</scope>
    <source>
        <strain evidence="8 9">SC58</strain>
    </source>
</reference>
<keyword evidence="3 5" id="KW-0862">Zinc</keyword>
<keyword evidence="2 4" id="KW-0863">Zinc-finger</keyword>
<evidence type="ECO:0000256" key="1">
    <source>
        <dbReference type="ARBA" id="ARBA00022723"/>
    </source>
</evidence>
<dbReference type="PANTHER" id="PTHR21099:SF2">
    <property type="entry name" value="SI:CH211-113E8.11"/>
    <property type="match status" value="1"/>
</dbReference>
<evidence type="ECO:0000259" key="6">
    <source>
        <dbReference type="PROSITE" id="PS50103"/>
    </source>
</evidence>
<protein>
    <recommendedName>
        <fullName evidence="10">ZFP family member</fullName>
    </recommendedName>
</protein>
<name>A0A061J8B3_TRYRA</name>
<dbReference type="SMART" id="SM00356">
    <property type="entry name" value="ZnF_C3H1"/>
    <property type="match status" value="1"/>
</dbReference>
<feature type="domain" description="C3H1-type" evidence="6">
    <location>
        <begin position="183"/>
        <end position="210"/>
    </location>
</feature>
<keyword evidence="1 5" id="KW-0479">Metal-binding</keyword>
<evidence type="ECO:0000256" key="4">
    <source>
        <dbReference type="PROSITE-ProRule" id="PRU00322"/>
    </source>
</evidence>
<dbReference type="PROSITE" id="PS50103">
    <property type="entry name" value="ZF_C3H1"/>
    <property type="match status" value="1"/>
</dbReference>
<evidence type="ECO:0000259" key="7">
    <source>
        <dbReference type="PROSITE" id="PS50199"/>
    </source>
</evidence>
<dbReference type="InterPro" id="IPR000571">
    <property type="entry name" value="Znf_CCCH"/>
</dbReference>
<dbReference type="GO" id="GO:0005634">
    <property type="term" value="C:nucleus"/>
    <property type="evidence" value="ECO:0007669"/>
    <property type="project" value="TreeGrafter"/>
</dbReference>
<dbReference type="AlphaFoldDB" id="A0A061J8B3"/>
<dbReference type="EMBL" id="AUPL01001135">
    <property type="protein sequence ID" value="ESL11124.1"/>
    <property type="molecule type" value="Genomic_DNA"/>
</dbReference>
<dbReference type="OrthoDB" id="276741at2759"/>
<dbReference type="InterPro" id="IPR001876">
    <property type="entry name" value="Znf_RanBP2"/>
</dbReference>
<dbReference type="PROSITE" id="PS01358">
    <property type="entry name" value="ZF_RANBP2_1"/>
    <property type="match status" value="1"/>
</dbReference>
<evidence type="ECO:0000313" key="8">
    <source>
        <dbReference type="EMBL" id="ESL11124.1"/>
    </source>
</evidence>
<sequence length="474" mass="54079">MFGGGEEYFREPPSIDRDTLRRFALFCARLRAAEKPGKKTVAEAAALARDVGDNEMAFELVVGVLFRHIKSWTGNKQLACWYILDKLCKEDRDKYGYTASKYVLEIGRDYIPYEDPVLGPKYESLVEHWEGVFPRHVVDALWLAKRDRLWAMEHPNDVLRRKEEEEQQWKQEEMAMEDEDGLNDYGQPCMDYLQGRCFWGDACRLYHPPGEEGTMPLECRLGDWKCPSCGAINRHFQRRCSSCVREKPQYKKGRKPTAEEALLSSPDPNVYAALRRQFGYDPNVVEEAEAHWKTRLENTSIETYKEERRAAYHVRILGKTPTSNLEERMRSQKNYPDIDIGPPEEVVDFSAAPGRTASELLVPADASSVSAVGFLAQTITERGARDPQLPQILFELAYHVKQVAGDGGAKLSLTQAETLLTACKIVFSAWGADRSAAPFVPPFFKEIRHTEESLGLLSEQQEHLTSITREFWAN</sequence>
<evidence type="ECO:0008006" key="10">
    <source>
        <dbReference type="Google" id="ProtNLM"/>
    </source>
</evidence>
<feature type="zinc finger region" description="C3H1-type" evidence="5">
    <location>
        <begin position="183"/>
        <end position="210"/>
    </location>
</feature>
<comment type="caution">
    <text evidence="8">The sequence shown here is derived from an EMBL/GenBank/DDBJ whole genome shotgun (WGS) entry which is preliminary data.</text>
</comment>
<gene>
    <name evidence="8" type="ORF">TRSC58_01135</name>
</gene>
<dbReference type="PROSITE" id="PS50199">
    <property type="entry name" value="ZF_RANBP2_2"/>
    <property type="match status" value="1"/>
</dbReference>
<dbReference type="VEuPathDB" id="TriTrypDB:TRSC58_01135"/>
<accession>A0A061J8B3</accession>
<evidence type="ECO:0000313" key="9">
    <source>
        <dbReference type="Proteomes" id="UP000031737"/>
    </source>
</evidence>
<feature type="domain" description="RanBP2-type" evidence="7">
    <location>
        <begin position="220"/>
        <end position="249"/>
    </location>
</feature>
<dbReference type="PANTHER" id="PTHR21099">
    <property type="entry name" value="RAD201"/>
    <property type="match status" value="1"/>
</dbReference>
<evidence type="ECO:0000256" key="5">
    <source>
        <dbReference type="PROSITE-ProRule" id="PRU00723"/>
    </source>
</evidence>
<evidence type="ECO:0000256" key="2">
    <source>
        <dbReference type="ARBA" id="ARBA00022771"/>
    </source>
</evidence>
<evidence type="ECO:0000256" key="3">
    <source>
        <dbReference type="ARBA" id="ARBA00022833"/>
    </source>
</evidence>
<keyword evidence="9" id="KW-1185">Reference proteome</keyword>
<dbReference type="Proteomes" id="UP000031737">
    <property type="component" value="Unassembled WGS sequence"/>
</dbReference>
<dbReference type="GO" id="GO:0008270">
    <property type="term" value="F:zinc ion binding"/>
    <property type="evidence" value="ECO:0007669"/>
    <property type="project" value="UniProtKB-KW"/>
</dbReference>
<dbReference type="SUPFAM" id="SSF48464">
    <property type="entry name" value="ENTH/VHS domain"/>
    <property type="match status" value="1"/>
</dbReference>
<organism evidence="8 9">
    <name type="scientific">Trypanosoma rangeli SC58</name>
    <dbReference type="NCBI Taxonomy" id="429131"/>
    <lineage>
        <taxon>Eukaryota</taxon>
        <taxon>Discoba</taxon>
        <taxon>Euglenozoa</taxon>
        <taxon>Kinetoplastea</taxon>
        <taxon>Metakinetoplastina</taxon>
        <taxon>Trypanosomatida</taxon>
        <taxon>Trypanosomatidae</taxon>
        <taxon>Trypanosoma</taxon>
        <taxon>Herpetosoma</taxon>
    </lineage>
</organism>
<dbReference type="Gene3D" id="4.10.1060.10">
    <property type="entry name" value="Zinc finger, RanBP2-type"/>
    <property type="match status" value="1"/>
</dbReference>
<proteinExistence type="predicted"/>